<organism evidence="5 6">
    <name type="scientific">Blastococcus tunisiensis</name>
    <dbReference type="NCBI Taxonomy" id="1798228"/>
    <lineage>
        <taxon>Bacteria</taxon>
        <taxon>Bacillati</taxon>
        <taxon>Actinomycetota</taxon>
        <taxon>Actinomycetes</taxon>
        <taxon>Geodermatophilales</taxon>
        <taxon>Geodermatophilaceae</taxon>
        <taxon>Blastococcus</taxon>
    </lineage>
</organism>
<evidence type="ECO:0000256" key="1">
    <source>
        <dbReference type="ARBA" id="ARBA00022603"/>
    </source>
</evidence>
<dbReference type="Proteomes" id="UP000198589">
    <property type="component" value="Unassembled WGS sequence"/>
</dbReference>
<dbReference type="Pfam" id="PF13649">
    <property type="entry name" value="Methyltransf_25"/>
    <property type="match status" value="1"/>
</dbReference>
<dbReference type="AlphaFoldDB" id="A0A1I2LZS5"/>
<dbReference type="SMART" id="SM00650">
    <property type="entry name" value="rADc"/>
    <property type="match status" value="1"/>
</dbReference>
<keyword evidence="6" id="KW-1185">Reference proteome</keyword>
<keyword evidence="3" id="KW-0949">S-adenosyl-L-methionine</keyword>
<evidence type="ECO:0000313" key="6">
    <source>
        <dbReference type="Proteomes" id="UP000198589"/>
    </source>
</evidence>
<dbReference type="RefSeq" id="WP_092203657.1">
    <property type="nucleotide sequence ID" value="NZ_FOND01000029.1"/>
</dbReference>
<dbReference type="InterPro" id="IPR020598">
    <property type="entry name" value="rRNA_Ade_methylase_Trfase_N"/>
</dbReference>
<protein>
    <submittedName>
        <fullName evidence="5">Phospholipid N-methyltransferase</fullName>
    </submittedName>
</protein>
<name>A0A1I2LZS5_9ACTN</name>
<dbReference type="STRING" id="1798228.SAMN05216574_12925"/>
<dbReference type="OrthoDB" id="3528482at2"/>
<evidence type="ECO:0000259" key="4">
    <source>
        <dbReference type="SMART" id="SM00650"/>
    </source>
</evidence>
<proteinExistence type="predicted"/>
<accession>A0A1I2LZS5</accession>
<dbReference type="CDD" id="cd02440">
    <property type="entry name" value="AdoMet_MTases"/>
    <property type="match status" value="1"/>
</dbReference>
<dbReference type="SUPFAM" id="SSF53335">
    <property type="entry name" value="S-adenosyl-L-methionine-dependent methyltransferases"/>
    <property type="match status" value="1"/>
</dbReference>
<feature type="domain" description="Ribosomal RNA adenine methylase transferase N-terminal" evidence="4">
    <location>
        <begin position="32"/>
        <end position="175"/>
    </location>
</feature>
<dbReference type="EMBL" id="FOND01000029">
    <property type="protein sequence ID" value="SFF84755.1"/>
    <property type="molecule type" value="Genomic_DNA"/>
</dbReference>
<reference evidence="6" key="1">
    <citation type="submission" date="2016-10" db="EMBL/GenBank/DDBJ databases">
        <authorList>
            <person name="Varghese N."/>
            <person name="Submissions S."/>
        </authorList>
    </citation>
    <scope>NUCLEOTIDE SEQUENCE [LARGE SCALE GENOMIC DNA]</scope>
    <source>
        <strain evidence="6">DSM 46838</strain>
    </source>
</reference>
<gene>
    <name evidence="5" type="ORF">SAMN05216574_12925</name>
</gene>
<dbReference type="GO" id="GO:0000179">
    <property type="term" value="F:rRNA (adenine-N6,N6-)-dimethyltransferase activity"/>
    <property type="evidence" value="ECO:0007669"/>
    <property type="project" value="InterPro"/>
</dbReference>
<sequence>MNQQLADRLRFLRAFVANPRQVGAILPTSRLAVRDMLDMADVPGASLVVELGAGTGSQTGEVLARMGPDARLVALEIDPRLAEVLRDRFDDPRLQVVCDSAENLGEHLGGERADVLVCALPFTSLEPGLRRRILQAMPAALGPDGVALVIQYSPLIQSELHRLFTSVRRRISPFNVPPAFLYACRSRPDAG</sequence>
<keyword evidence="1 5" id="KW-0489">Methyltransferase</keyword>
<dbReference type="InterPro" id="IPR041698">
    <property type="entry name" value="Methyltransf_25"/>
</dbReference>
<evidence type="ECO:0000256" key="3">
    <source>
        <dbReference type="ARBA" id="ARBA00022691"/>
    </source>
</evidence>
<dbReference type="InterPro" id="IPR029063">
    <property type="entry name" value="SAM-dependent_MTases_sf"/>
</dbReference>
<dbReference type="Gene3D" id="3.40.50.150">
    <property type="entry name" value="Vaccinia Virus protein VP39"/>
    <property type="match status" value="1"/>
</dbReference>
<keyword evidence="2 5" id="KW-0808">Transferase</keyword>
<evidence type="ECO:0000313" key="5">
    <source>
        <dbReference type="EMBL" id="SFF84755.1"/>
    </source>
</evidence>
<evidence type="ECO:0000256" key="2">
    <source>
        <dbReference type="ARBA" id="ARBA00022679"/>
    </source>
</evidence>